<dbReference type="PANTHER" id="PTHR43133:SF60">
    <property type="entry name" value="RNA POLYMERASE SIGMA FACTOR SIGV"/>
    <property type="match status" value="1"/>
</dbReference>
<evidence type="ECO:0000256" key="4">
    <source>
        <dbReference type="ARBA" id="ARBA00023163"/>
    </source>
</evidence>
<dbReference type="OrthoDB" id="9794508at2"/>
<evidence type="ECO:0000313" key="7">
    <source>
        <dbReference type="EMBL" id="RTR33997.1"/>
    </source>
</evidence>
<dbReference type="CDD" id="cd06171">
    <property type="entry name" value="Sigma70_r4"/>
    <property type="match status" value="1"/>
</dbReference>
<dbReference type="SUPFAM" id="SSF88659">
    <property type="entry name" value="Sigma3 and sigma4 domains of RNA polymerase sigma factors"/>
    <property type="match status" value="1"/>
</dbReference>
<dbReference type="InterPro" id="IPR013324">
    <property type="entry name" value="RNA_pol_sigma_r3/r4-like"/>
</dbReference>
<comment type="caution">
    <text evidence="7">The sequence shown here is derived from an EMBL/GenBank/DDBJ whole genome shotgun (WGS) entry which is preliminary data.</text>
</comment>
<evidence type="ECO:0000259" key="6">
    <source>
        <dbReference type="Pfam" id="PF08281"/>
    </source>
</evidence>
<keyword evidence="4" id="KW-0804">Transcription</keyword>
<dbReference type="Proteomes" id="UP000271374">
    <property type="component" value="Unassembled WGS sequence"/>
</dbReference>
<sequence length="165" mass="19638">MIDTEKVTQFDTIVQTYSLEIKKLAWSYTMDPYLAEDIVQEVLLKCYLHQEQLEGLRSVRAWLYTITKNQCKDYLRGSYHQRVTPTCEFFLANHHTPESEMLCQQSCNEVYRQIENLPDIYQEVLYLSCVKELKLKEIQQQLDINISTVKTRLFRAKHMLKATMM</sequence>
<feature type="domain" description="RNA polymerase sigma factor 70 region 4 type 2" evidence="6">
    <location>
        <begin position="108"/>
        <end position="157"/>
    </location>
</feature>
<dbReference type="GO" id="GO:0003677">
    <property type="term" value="F:DNA binding"/>
    <property type="evidence" value="ECO:0007669"/>
    <property type="project" value="InterPro"/>
</dbReference>
<reference evidence="7 8" key="1">
    <citation type="submission" date="2018-12" db="EMBL/GenBank/DDBJ databases">
        <title>Bacillus yapensis draft genome sequence.</title>
        <authorList>
            <person name="Yu L."/>
            <person name="Xu X."/>
            <person name="Tang X."/>
        </authorList>
    </citation>
    <scope>NUCLEOTIDE SEQUENCE [LARGE SCALE GENOMIC DNA]</scope>
    <source>
        <strain evidence="7 8">XXST-01</strain>
    </source>
</reference>
<evidence type="ECO:0000259" key="5">
    <source>
        <dbReference type="Pfam" id="PF04542"/>
    </source>
</evidence>
<dbReference type="InterPro" id="IPR039425">
    <property type="entry name" value="RNA_pol_sigma-70-like"/>
</dbReference>
<evidence type="ECO:0000256" key="3">
    <source>
        <dbReference type="ARBA" id="ARBA00023082"/>
    </source>
</evidence>
<proteinExistence type="inferred from homology"/>
<dbReference type="InterPro" id="IPR013249">
    <property type="entry name" value="RNA_pol_sigma70_r4_t2"/>
</dbReference>
<keyword evidence="3" id="KW-0731">Sigma factor</keyword>
<gene>
    <name evidence="7" type="ORF">EKG37_07230</name>
</gene>
<dbReference type="InterPro" id="IPR036388">
    <property type="entry name" value="WH-like_DNA-bd_sf"/>
</dbReference>
<organism evidence="7 8">
    <name type="scientific">Bacillus yapensis</name>
    <dbReference type="NCBI Taxonomy" id="2492960"/>
    <lineage>
        <taxon>Bacteria</taxon>
        <taxon>Bacillati</taxon>
        <taxon>Bacillota</taxon>
        <taxon>Bacilli</taxon>
        <taxon>Bacillales</taxon>
        <taxon>Bacillaceae</taxon>
        <taxon>Bacillus</taxon>
    </lineage>
</organism>
<protein>
    <submittedName>
        <fullName evidence="7">Sigma-70 family RNA polymerase sigma factor</fullName>
    </submittedName>
</protein>
<accession>A0A3S0IF12</accession>
<dbReference type="GO" id="GO:0016987">
    <property type="term" value="F:sigma factor activity"/>
    <property type="evidence" value="ECO:0007669"/>
    <property type="project" value="UniProtKB-KW"/>
</dbReference>
<dbReference type="NCBIfam" id="TIGR02937">
    <property type="entry name" value="sigma70-ECF"/>
    <property type="match status" value="1"/>
</dbReference>
<dbReference type="InterPro" id="IPR013325">
    <property type="entry name" value="RNA_pol_sigma_r2"/>
</dbReference>
<dbReference type="RefSeq" id="WP_126407814.1">
    <property type="nucleotide sequence ID" value="NZ_RXNT01000004.1"/>
</dbReference>
<dbReference type="Gene3D" id="1.10.10.10">
    <property type="entry name" value="Winged helix-like DNA-binding domain superfamily/Winged helix DNA-binding domain"/>
    <property type="match status" value="1"/>
</dbReference>
<dbReference type="SUPFAM" id="SSF88946">
    <property type="entry name" value="Sigma2 domain of RNA polymerase sigma factors"/>
    <property type="match status" value="1"/>
</dbReference>
<keyword evidence="2" id="KW-0805">Transcription regulation</keyword>
<evidence type="ECO:0000313" key="8">
    <source>
        <dbReference type="Proteomes" id="UP000271374"/>
    </source>
</evidence>
<dbReference type="Pfam" id="PF08281">
    <property type="entry name" value="Sigma70_r4_2"/>
    <property type="match status" value="1"/>
</dbReference>
<comment type="similarity">
    <text evidence="1">Belongs to the sigma-70 factor family. ECF subfamily.</text>
</comment>
<evidence type="ECO:0000256" key="2">
    <source>
        <dbReference type="ARBA" id="ARBA00023015"/>
    </source>
</evidence>
<dbReference type="AlphaFoldDB" id="A0A3S0IF12"/>
<dbReference type="PANTHER" id="PTHR43133">
    <property type="entry name" value="RNA POLYMERASE ECF-TYPE SIGMA FACTO"/>
    <property type="match status" value="1"/>
</dbReference>
<dbReference type="GO" id="GO:0006352">
    <property type="term" value="P:DNA-templated transcription initiation"/>
    <property type="evidence" value="ECO:0007669"/>
    <property type="project" value="InterPro"/>
</dbReference>
<dbReference type="InterPro" id="IPR014284">
    <property type="entry name" value="RNA_pol_sigma-70_dom"/>
</dbReference>
<dbReference type="InterPro" id="IPR007627">
    <property type="entry name" value="RNA_pol_sigma70_r2"/>
</dbReference>
<keyword evidence="8" id="KW-1185">Reference proteome</keyword>
<name>A0A3S0IF12_9BACI</name>
<dbReference type="Pfam" id="PF04542">
    <property type="entry name" value="Sigma70_r2"/>
    <property type="match status" value="1"/>
</dbReference>
<feature type="domain" description="RNA polymerase sigma-70 region 2" evidence="5">
    <location>
        <begin position="14"/>
        <end position="77"/>
    </location>
</feature>
<dbReference type="Gene3D" id="1.10.1740.10">
    <property type="match status" value="1"/>
</dbReference>
<dbReference type="EMBL" id="RXNT01000004">
    <property type="protein sequence ID" value="RTR33997.1"/>
    <property type="molecule type" value="Genomic_DNA"/>
</dbReference>
<evidence type="ECO:0000256" key="1">
    <source>
        <dbReference type="ARBA" id="ARBA00010641"/>
    </source>
</evidence>